<dbReference type="EMBL" id="JBHUME010000002">
    <property type="protein sequence ID" value="MFD2611313.1"/>
    <property type="molecule type" value="Genomic_DNA"/>
</dbReference>
<dbReference type="Gene3D" id="3.40.50.880">
    <property type="match status" value="1"/>
</dbReference>
<sequence length="668" mass="76690">MQRNQEMPFRQIHLDFHTSPYIPGVGAHFDPKQFISALKEGHVNSINLFAKCHHGMCYYPTKLGTVHPHLTFDLFGDMVKACREAGIGAVAYVPVGWEEDAAEKHPEWLQVDREGVLGGKKPFETGHYTWRHLCHNNDHYVDYVLAQTKEILDAYEIDGFWYDIIFHIGCVCGTCQKSMRELGLNPEREQDVLQHDFMSLKKFRERVTRFVHAVKPDLPVYFNTGYSADIAYTDYNIREKVRYNTHIEIESIPSGLWGYNHFPLVANYHNAKDYEIVGMTGKFHKCWGDFGTLKNRAALEYECFRMLAYGAKCSIGDQLHPSGRMEEAVYRRIGEVYRSVEEKEPWCAGSRKMADIGVLTANPDLADKHAIHHSDEGVMRMLMELHQPFDFLDSLADLTPYKLIILPDSVALNGALAEKLERYAEQGGAVLATDRSGLDLDGNDFATRLFGVTYEGPALYAPDYLRLTDSFRAAIEPMDYCFYEQGTAIAAEKDSEVLAYAVHPYFNRTHDRFCSHCQTPPDLDEGGPAIVRNGRIIYISKPIFKDYIVSGTKVYRDVIERCLELLLPEPLVRSTLPASAEVTVRRQDAQNREILHVIHYIPQKKSKEMEIVEEVLPLYGQQVRVRLYRRPNKVYLAPQLDELTFSYRDSYVEFIIPEIWGHQMVVME</sequence>
<comment type="caution">
    <text evidence="2">The sequence shown here is derived from an EMBL/GenBank/DDBJ whole genome shotgun (WGS) entry which is preliminary data.</text>
</comment>
<dbReference type="SUPFAM" id="SSF52317">
    <property type="entry name" value="Class I glutamine amidotransferase-like"/>
    <property type="match status" value="1"/>
</dbReference>
<evidence type="ECO:0000259" key="1">
    <source>
        <dbReference type="Pfam" id="PF08532"/>
    </source>
</evidence>
<dbReference type="InterPro" id="IPR029062">
    <property type="entry name" value="Class_I_gatase-like"/>
</dbReference>
<dbReference type="InterPro" id="IPR028212">
    <property type="entry name" value="GHL6"/>
</dbReference>
<proteinExistence type="predicted"/>
<dbReference type="Pfam" id="PF14871">
    <property type="entry name" value="GHL6"/>
    <property type="match status" value="1"/>
</dbReference>
<name>A0ABW5P8R9_9BACL</name>
<accession>A0ABW5P8R9</accession>
<feature type="domain" description="Beta-galactosidase trimerisation" evidence="1">
    <location>
        <begin position="381"/>
        <end position="541"/>
    </location>
</feature>
<dbReference type="InterPro" id="IPR017853">
    <property type="entry name" value="GH"/>
</dbReference>
<protein>
    <submittedName>
        <fullName evidence="2">Beta-galactosidase trimerization domain-containing protein</fullName>
    </submittedName>
</protein>
<organism evidence="2 3">
    <name type="scientific">Paenibacillus gansuensis</name>
    <dbReference type="NCBI Taxonomy" id="306542"/>
    <lineage>
        <taxon>Bacteria</taxon>
        <taxon>Bacillati</taxon>
        <taxon>Bacillota</taxon>
        <taxon>Bacilli</taxon>
        <taxon>Bacillales</taxon>
        <taxon>Paenibacillaceae</taxon>
        <taxon>Paenibacillus</taxon>
    </lineage>
</organism>
<dbReference type="Pfam" id="PF08532">
    <property type="entry name" value="Glyco_hydro_42M"/>
    <property type="match status" value="1"/>
</dbReference>
<dbReference type="SUPFAM" id="SSF51445">
    <property type="entry name" value="(Trans)glycosidases"/>
    <property type="match status" value="1"/>
</dbReference>
<reference evidence="3" key="1">
    <citation type="journal article" date="2019" name="Int. J. Syst. Evol. Microbiol.">
        <title>The Global Catalogue of Microorganisms (GCM) 10K type strain sequencing project: providing services to taxonomists for standard genome sequencing and annotation.</title>
        <authorList>
            <consortium name="The Broad Institute Genomics Platform"/>
            <consortium name="The Broad Institute Genome Sequencing Center for Infectious Disease"/>
            <person name="Wu L."/>
            <person name="Ma J."/>
        </authorList>
    </citation>
    <scope>NUCLEOTIDE SEQUENCE [LARGE SCALE GENOMIC DNA]</scope>
    <source>
        <strain evidence="3">KCTC 3950</strain>
    </source>
</reference>
<gene>
    <name evidence="2" type="ORF">ACFSUF_02630</name>
</gene>
<dbReference type="Proteomes" id="UP001597541">
    <property type="component" value="Unassembled WGS sequence"/>
</dbReference>
<dbReference type="RefSeq" id="WP_377599815.1">
    <property type="nucleotide sequence ID" value="NZ_JBHUME010000002.1"/>
</dbReference>
<dbReference type="CDD" id="cd03143">
    <property type="entry name" value="A4_beta-galactosidase_middle_domain"/>
    <property type="match status" value="1"/>
</dbReference>
<evidence type="ECO:0000313" key="3">
    <source>
        <dbReference type="Proteomes" id="UP001597541"/>
    </source>
</evidence>
<dbReference type="InterPro" id="IPR013738">
    <property type="entry name" value="Beta_galactosidase_Trimer"/>
</dbReference>
<keyword evidence="3" id="KW-1185">Reference proteome</keyword>
<dbReference type="Gene3D" id="3.20.20.80">
    <property type="entry name" value="Glycosidases"/>
    <property type="match status" value="1"/>
</dbReference>
<evidence type="ECO:0000313" key="2">
    <source>
        <dbReference type="EMBL" id="MFD2611313.1"/>
    </source>
</evidence>